<dbReference type="InterPro" id="IPR050106">
    <property type="entry name" value="HistidinolP_aminotransfase"/>
</dbReference>
<evidence type="ECO:0000256" key="8">
    <source>
        <dbReference type="ARBA" id="ARBA00023102"/>
    </source>
</evidence>
<dbReference type="InterPro" id="IPR015422">
    <property type="entry name" value="PyrdxlP-dep_Trfase_small"/>
</dbReference>
<gene>
    <name evidence="12" type="ORF">LNV07_00335</name>
</gene>
<dbReference type="EMBL" id="JAJIRN010000001">
    <property type="protein sequence ID" value="MCV2366551.1"/>
    <property type="molecule type" value="Genomic_DNA"/>
</dbReference>
<comment type="pathway">
    <text evidence="1">Amino-acid biosynthesis; L-histidine biosynthesis; L-histidine from 5-phospho-alpha-D-ribose 1-diphosphate: step 7/9.</text>
</comment>
<evidence type="ECO:0000256" key="5">
    <source>
        <dbReference type="ARBA" id="ARBA00022605"/>
    </source>
</evidence>
<proteinExistence type="inferred from homology"/>
<sequence>MIPQHGGSDSGPAPIEDFSSNASPLGPPPALLQAVLTADRARYPDPAYLASRERLGAAEGVDAARVLPASGGAEAIRRLSLAAHLSGLTEVWVPQPGFGDYAAAAMALGLQVQGYASAQHLSQALQRPALVWVCEPCNPSGDSFSAGDWLALDAALQRSASTLAVDCAYEPLRLDGASQLPPDLAERAWRLICPNKALGLTGVRAAYLLAPALDGLIEHAVNVAPSWVLSSEGVALLMHWHSDETHAHLRRVRSQLTAWRATQHALLADLGWQQRPTCTNFWLAKPRQAGLLLKPLRERGIKLRDATSFGLPGWVRLSTQAPTAQQALLRAIKELEETI</sequence>
<feature type="domain" description="Aminotransferase class I/classII large" evidence="11">
    <location>
        <begin position="17"/>
        <end position="333"/>
    </location>
</feature>
<comment type="caution">
    <text evidence="12">The sequence shown here is derived from an EMBL/GenBank/DDBJ whole genome shotgun (WGS) entry which is preliminary data.</text>
</comment>
<dbReference type="CDD" id="cd00609">
    <property type="entry name" value="AAT_like"/>
    <property type="match status" value="1"/>
</dbReference>
<comment type="catalytic activity">
    <reaction evidence="9">
        <text>L-histidinol phosphate + 2-oxoglutarate = 3-(imidazol-4-yl)-2-oxopropyl phosphate + L-glutamate</text>
        <dbReference type="Rhea" id="RHEA:23744"/>
        <dbReference type="ChEBI" id="CHEBI:16810"/>
        <dbReference type="ChEBI" id="CHEBI:29985"/>
        <dbReference type="ChEBI" id="CHEBI:57766"/>
        <dbReference type="ChEBI" id="CHEBI:57980"/>
        <dbReference type="EC" id="2.6.1.9"/>
    </reaction>
</comment>
<keyword evidence="6" id="KW-0808">Transferase</keyword>
<dbReference type="PANTHER" id="PTHR43643:SF6">
    <property type="entry name" value="HISTIDINOL-PHOSPHATE AMINOTRANSFERASE"/>
    <property type="match status" value="1"/>
</dbReference>
<evidence type="ECO:0000256" key="3">
    <source>
        <dbReference type="ARBA" id="ARBA00012748"/>
    </source>
</evidence>
<dbReference type="InterPro" id="IPR015424">
    <property type="entry name" value="PyrdxlP-dep_Trfase"/>
</dbReference>
<evidence type="ECO:0000256" key="2">
    <source>
        <dbReference type="ARBA" id="ARBA00007970"/>
    </source>
</evidence>
<dbReference type="SUPFAM" id="SSF53383">
    <property type="entry name" value="PLP-dependent transferases"/>
    <property type="match status" value="1"/>
</dbReference>
<comment type="similarity">
    <text evidence="2">Belongs to the class-II pyridoxal-phosphate-dependent aminotransferase family. Histidinol-phosphate aminotransferase subfamily.</text>
</comment>
<evidence type="ECO:0000256" key="9">
    <source>
        <dbReference type="ARBA" id="ARBA00047481"/>
    </source>
</evidence>
<name>A0ABT2Y8C5_9BURK</name>
<dbReference type="EC" id="2.6.1.9" evidence="3"/>
<dbReference type="PANTHER" id="PTHR43643">
    <property type="entry name" value="HISTIDINOL-PHOSPHATE AMINOTRANSFERASE 2"/>
    <property type="match status" value="1"/>
</dbReference>
<reference evidence="12 13" key="1">
    <citation type="submission" date="2021-11" db="EMBL/GenBank/DDBJ databases">
        <authorList>
            <person name="Liang Q."/>
            <person name="Mou H."/>
            <person name="Liu Z."/>
        </authorList>
    </citation>
    <scope>NUCLEOTIDE SEQUENCE [LARGE SCALE GENOMIC DNA]</scope>
    <source>
        <strain evidence="12 13">CHU3</strain>
    </source>
</reference>
<keyword evidence="4 12" id="KW-0032">Aminotransferase</keyword>
<keyword evidence="8" id="KW-0368">Histidine biosynthesis</keyword>
<dbReference type="Pfam" id="PF00155">
    <property type="entry name" value="Aminotran_1_2"/>
    <property type="match status" value="1"/>
</dbReference>
<keyword evidence="7" id="KW-0663">Pyridoxal phosphate</keyword>
<dbReference type="Gene3D" id="3.40.640.10">
    <property type="entry name" value="Type I PLP-dependent aspartate aminotransferase-like (Major domain)"/>
    <property type="match status" value="1"/>
</dbReference>
<accession>A0ABT2Y8C5</accession>
<organism evidence="12 13">
    <name type="scientific">Roseateles oligotrophus</name>
    <dbReference type="NCBI Taxonomy" id="1769250"/>
    <lineage>
        <taxon>Bacteria</taxon>
        <taxon>Pseudomonadati</taxon>
        <taxon>Pseudomonadota</taxon>
        <taxon>Betaproteobacteria</taxon>
        <taxon>Burkholderiales</taxon>
        <taxon>Sphaerotilaceae</taxon>
        <taxon>Roseateles</taxon>
    </lineage>
</organism>
<evidence type="ECO:0000313" key="12">
    <source>
        <dbReference type="EMBL" id="MCV2366551.1"/>
    </source>
</evidence>
<evidence type="ECO:0000256" key="4">
    <source>
        <dbReference type="ARBA" id="ARBA00022576"/>
    </source>
</evidence>
<evidence type="ECO:0000256" key="7">
    <source>
        <dbReference type="ARBA" id="ARBA00022898"/>
    </source>
</evidence>
<evidence type="ECO:0000313" key="13">
    <source>
        <dbReference type="Proteomes" id="UP001209701"/>
    </source>
</evidence>
<dbReference type="InterPro" id="IPR004839">
    <property type="entry name" value="Aminotransferase_I/II_large"/>
</dbReference>
<dbReference type="RefSeq" id="WP_263569192.1">
    <property type="nucleotide sequence ID" value="NZ_JAJIRN010000001.1"/>
</dbReference>
<feature type="region of interest" description="Disordered" evidence="10">
    <location>
        <begin position="1"/>
        <end position="25"/>
    </location>
</feature>
<evidence type="ECO:0000256" key="6">
    <source>
        <dbReference type="ARBA" id="ARBA00022679"/>
    </source>
</evidence>
<dbReference type="GO" id="GO:0008483">
    <property type="term" value="F:transaminase activity"/>
    <property type="evidence" value="ECO:0007669"/>
    <property type="project" value="UniProtKB-KW"/>
</dbReference>
<keyword evidence="13" id="KW-1185">Reference proteome</keyword>
<evidence type="ECO:0000256" key="10">
    <source>
        <dbReference type="SAM" id="MobiDB-lite"/>
    </source>
</evidence>
<protein>
    <recommendedName>
        <fullName evidence="3">histidinol-phosphate transaminase</fullName>
        <ecNumber evidence="3">2.6.1.9</ecNumber>
    </recommendedName>
</protein>
<dbReference type="Gene3D" id="3.90.1150.10">
    <property type="entry name" value="Aspartate Aminotransferase, domain 1"/>
    <property type="match status" value="1"/>
</dbReference>
<keyword evidence="5" id="KW-0028">Amino-acid biosynthesis</keyword>
<evidence type="ECO:0000256" key="1">
    <source>
        <dbReference type="ARBA" id="ARBA00005011"/>
    </source>
</evidence>
<evidence type="ECO:0000259" key="11">
    <source>
        <dbReference type="Pfam" id="PF00155"/>
    </source>
</evidence>
<dbReference type="Proteomes" id="UP001209701">
    <property type="component" value="Unassembled WGS sequence"/>
</dbReference>
<dbReference type="InterPro" id="IPR015421">
    <property type="entry name" value="PyrdxlP-dep_Trfase_major"/>
</dbReference>